<feature type="domain" description="HTH luxR-type" evidence="9">
    <location>
        <begin position="151"/>
        <end position="199"/>
    </location>
</feature>
<evidence type="ECO:0000256" key="8">
    <source>
        <dbReference type="SAM" id="MobiDB-lite"/>
    </source>
</evidence>
<gene>
    <name evidence="10" type="ORF">H9736_07810</name>
</gene>
<dbReference type="SMART" id="SM00421">
    <property type="entry name" value="HTH_LUXR"/>
    <property type="match status" value="1"/>
</dbReference>
<comment type="caution">
    <text evidence="10">The sequence shown here is derived from an EMBL/GenBank/DDBJ whole genome shotgun (WGS) entry which is preliminary data.</text>
</comment>
<dbReference type="InterPro" id="IPR007627">
    <property type="entry name" value="RNA_pol_sigma70_r2"/>
</dbReference>
<dbReference type="SUPFAM" id="SSF46894">
    <property type="entry name" value="C-terminal effector domain of the bipartite response regulators"/>
    <property type="match status" value="1"/>
</dbReference>
<dbReference type="InterPro" id="IPR014284">
    <property type="entry name" value="RNA_pol_sigma-70_dom"/>
</dbReference>
<comment type="similarity">
    <text evidence="1">Belongs to the sigma-70 factor family.</text>
</comment>
<evidence type="ECO:0000256" key="2">
    <source>
        <dbReference type="ARBA" id="ARBA00021245"/>
    </source>
</evidence>
<evidence type="ECO:0000313" key="10">
    <source>
        <dbReference type="EMBL" id="HIX66138.1"/>
    </source>
</evidence>
<organism evidence="10 11">
    <name type="scientific">Candidatus Anaerotruncus excrementipullorum</name>
    <dbReference type="NCBI Taxonomy" id="2838465"/>
    <lineage>
        <taxon>Bacteria</taxon>
        <taxon>Bacillati</taxon>
        <taxon>Bacillota</taxon>
        <taxon>Clostridia</taxon>
        <taxon>Eubacteriales</taxon>
        <taxon>Oscillospiraceae</taxon>
        <taxon>Anaerotruncus</taxon>
    </lineage>
</organism>
<dbReference type="Gene3D" id="1.10.1740.10">
    <property type="match status" value="1"/>
</dbReference>
<evidence type="ECO:0000256" key="5">
    <source>
        <dbReference type="ARBA" id="ARBA00023125"/>
    </source>
</evidence>
<dbReference type="InterPro" id="IPR036388">
    <property type="entry name" value="WH-like_DNA-bd_sf"/>
</dbReference>
<keyword evidence="3" id="KW-0805">Transcription regulation</keyword>
<dbReference type="GO" id="GO:0016987">
    <property type="term" value="F:sigma factor activity"/>
    <property type="evidence" value="ECO:0007669"/>
    <property type="project" value="UniProtKB-KW"/>
</dbReference>
<evidence type="ECO:0000259" key="9">
    <source>
        <dbReference type="SMART" id="SM00421"/>
    </source>
</evidence>
<dbReference type="SUPFAM" id="SSF88946">
    <property type="entry name" value="Sigma2 domain of RNA polymerase sigma factors"/>
    <property type="match status" value="1"/>
</dbReference>
<reference evidence="10" key="1">
    <citation type="journal article" date="2021" name="PeerJ">
        <title>Extensive microbial diversity within the chicken gut microbiome revealed by metagenomics and culture.</title>
        <authorList>
            <person name="Gilroy R."/>
            <person name="Ravi A."/>
            <person name="Getino M."/>
            <person name="Pursley I."/>
            <person name="Horton D.L."/>
            <person name="Alikhan N.F."/>
            <person name="Baker D."/>
            <person name="Gharbi K."/>
            <person name="Hall N."/>
            <person name="Watson M."/>
            <person name="Adriaenssens E.M."/>
            <person name="Foster-Nyarko E."/>
            <person name="Jarju S."/>
            <person name="Secka A."/>
            <person name="Antonio M."/>
            <person name="Oren A."/>
            <person name="Chaudhuri R.R."/>
            <person name="La Ragione R."/>
            <person name="Hildebrand F."/>
            <person name="Pallen M.J."/>
        </authorList>
    </citation>
    <scope>NUCLEOTIDE SEQUENCE</scope>
    <source>
        <strain evidence="10">CHK188-5543</strain>
    </source>
</reference>
<dbReference type="Proteomes" id="UP000886800">
    <property type="component" value="Unassembled WGS sequence"/>
</dbReference>
<evidence type="ECO:0000256" key="7">
    <source>
        <dbReference type="ARBA" id="ARBA00024701"/>
    </source>
</evidence>
<proteinExistence type="inferred from homology"/>
<feature type="region of interest" description="Disordered" evidence="8">
    <location>
        <begin position="111"/>
        <end position="133"/>
    </location>
</feature>
<dbReference type="AlphaFoldDB" id="A0A9D1WS57"/>
<dbReference type="PANTHER" id="PTHR30385:SF1">
    <property type="entry name" value="RNA POLYMERASE SIGMA-H FACTOR"/>
    <property type="match status" value="1"/>
</dbReference>
<accession>A0A9D1WS57</accession>
<dbReference type="NCBIfam" id="TIGR02937">
    <property type="entry name" value="sigma70-ECF"/>
    <property type="match status" value="1"/>
</dbReference>
<dbReference type="Pfam" id="PF08281">
    <property type="entry name" value="Sigma70_r4_2"/>
    <property type="match status" value="1"/>
</dbReference>
<reference evidence="10" key="2">
    <citation type="submission" date="2021-04" db="EMBL/GenBank/DDBJ databases">
        <authorList>
            <person name="Gilroy R."/>
        </authorList>
    </citation>
    <scope>NUCLEOTIDE SEQUENCE</scope>
    <source>
        <strain evidence="10">CHK188-5543</strain>
    </source>
</reference>
<dbReference type="InterPro" id="IPR013325">
    <property type="entry name" value="RNA_pol_sigma_r2"/>
</dbReference>
<dbReference type="InterPro" id="IPR000792">
    <property type="entry name" value="Tscrpt_reg_LuxR_C"/>
</dbReference>
<dbReference type="PANTHER" id="PTHR30385">
    <property type="entry name" value="SIGMA FACTOR F FLAGELLAR"/>
    <property type="match status" value="1"/>
</dbReference>
<evidence type="ECO:0000256" key="4">
    <source>
        <dbReference type="ARBA" id="ARBA00023082"/>
    </source>
</evidence>
<keyword evidence="5" id="KW-0238">DNA-binding</keyword>
<evidence type="ECO:0000256" key="3">
    <source>
        <dbReference type="ARBA" id="ARBA00023015"/>
    </source>
</evidence>
<sequence>MRGIDRAQTPSAPQEDAQLALAAKSGDGAALDRLLERYAPFVRRRTRVYARRALEAEDLFQEGMLALLKAVRCYRPGRSPNFGAFAAVCVNHKLISALRAHMRQKNAPLREGISLSDPGLPEPAARDPSHQDPQALVIAREEQADRARRMEALLSPLERQVLALYLEGLRYEQIAGRLSTSPKAVDNALQRVRRKLRGAFPRE</sequence>
<keyword evidence="4" id="KW-0731">Sigma factor</keyword>
<comment type="function">
    <text evidence="7">Sigma factors are initiation factors that promote the attachment of RNA polymerase to specific initiation sites and are then released. Sigma-S contributes to the protection against external stress, thus playing a role in cellular fitness and survival.</text>
</comment>
<dbReference type="Pfam" id="PF04542">
    <property type="entry name" value="Sigma70_r2"/>
    <property type="match status" value="1"/>
</dbReference>
<dbReference type="GO" id="GO:0006352">
    <property type="term" value="P:DNA-templated transcription initiation"/>
    <property type="evidence" value="ECO:0007669"/>
    <property type="project" value="InterPro"/>
</dbReference>
<dbReference type="InterPro" id="IPR016032">
    <property type="entry name" value="Sig_transdc_resp-reg_C-effctor"/>
</dbReference>
<evidence type="ECO:0000313" key="11">
    <source>
        <dbReference type="Proteomes" id="UP000886800"/>
    </source>
</evidence>
<dbReference type="EMBL" id="DXES01000167">
    <property type="protein sequence ID" value="HIX66138.1"/>
    <property type="molecule type" value="Genomic_DNA"/>
</dbReference>
<dbReference type="Gene3D" id="1.10.10.10">
    <property type="entry name" value="Winged helix-like DNA-binding domain superfamily/Winged helix DNA-binding domain"/>
    <property type="match status" value="1"/>
</dbReference>
<keyword evidence="6" id="KW-0804">Transcription</keyword>
<name>A0A9D1WS57_9FIRM</name>
<dbReference type="InterPro" id="IPR013249">
    <property type="entry name" value="RNA_pol_sigma70_r4_t2"/>
</dbReference>
<dbReference type="PIRSF" id="PIRSF002939">
    <property type="entry name" value="RNA_polymerase_sigma-H_factor"/>
    <property type="match status" value="1"/>
</dbReference>
<evidence type="ECO:0000256" key="6">
    <source>
        <dbReference type="ARBA" id="ARBA00023163"/>
    </source>
</evidence>
<protein>
    <recommendedName>
        <fullName evidence="2">RNA polymerase sigma factor SigS</fullName>
    </recommendedName>
</protein>
<dbReference type="InterPro" id="IPR016371">
    <property type="entry name" value="RNA_pol_sigma-H_factor"/>
</dbReference>
<evidence type="ECO:0000256" key="1">
    <source>
        <dbReference type="ARBA" id="ARBA00007788"/>
    </source>
</evidence>
<dbReference type="GO" id="GO:0003677">
    <property type="term" value="F:DNA binding"/>
    <property type="evidence" value="ECO:0007669"/>
    <property type="project" value="UniProtKB-KW"/>
</dbReference>